<evidence type="ECO:0000313" key="5">
    <source>
        <dbReference type="Proteomes" id="UP001252186"/>
    </source>
</evidence>
<keyword evidence="5" id="KW-1185">Reference proteome</keyword>
<dbReference type="InterPro" id="IPR001789">
    <property type="entry name" value="Sig_transdc_resp-reg_receiver"/>
</dbReference>
<name>A0ABU2Y4W2_9FLAO</name>
<dbReference type="PANTHER" id="PTHR45526:SF1">
    <property type="entry name" value="TRANSCRIPTIONAL REGULATORY PROTEIN DCUR-RELATED"/>
    <property type="match status" value="1"/>
</dbReference>
<feature type="domain" description="HTH LytTR-type" evidence="3">
    <location>
        <begin position="136"/>
        <end position="206"/>
    </location>
</feature>
<dbReference type="Pfam" id="PF00072">
    <property type="entry name" value="Response_reg"/>
    <property type="match status" value="1"/>
</dbReference>
<reference evidence="4 5" key="1">
    <citation type="submission" date="2023-09" db="EMBL/GenBank/DDBJ databases">
        <authorList>
            <person name="Rey-Velasco X."/>
        </authorList>
    </citation>
    <scope>NUCLEOTIDE SEQUENCE [LARGE SCALE GENOMIC DNA]</scope>
    <source>
        <strain evidence="4 5">P050</strain>
    </source>
</reference>
<dbReference type="PANTHER" id="PTHR45526">
    <property type="entry name" value="TRANSCRIPTIONAL REGULATORY PROTEIN DPIA"/>
    <property type="match status" value="1"/>
</dbReference>
<dbReference type="EMBL" id="JAVRHV010000003">
    <property type="protein sequence ID" value="MDT0553236.1"/>
    <property type="molecule type" value="Genomic_DNA"/>
</dbReference>
<proteinExistence type="predicted"/>
<dbReference type="Gene3D" id="2.40.50.1020">
    <property type="entry name" value="LytTr DNA-binding domain"/>
    <property type="match status" value="1"/>
</dbReference>
<feature type="domain" description="Response regulatory" evidence="2">
    <location>
        <begin position="4"/>
        <end position="115"/>
    </location>
</feature>
<comment type="caution">
    <text evidence="4">The sequence shown here is derived from an EMBL/GenBank/DDBJ whole genome shotgun (WGS) entry which is preliminary data.</text>
</comment>
<evidence type="ECO:0000259" key="3">
    <source>
        <dbReference type="PROSITE" id="PS50930"/>
    </source>
</evidence>
<dbReference type="SMART" id="SM00850">
    <property type="entry name" value="LytTR"/>
    <property type="match status" value="1"/>
</dbReference>
<dbReference type="SMART" id="SM00448">
    <property type="entry name" value="REC"/>
    <property type="match status" value="1"/>
</dbReference>
<keyword evidence="1" id="KW-0597">Phosphoprotein</keyword>
<organism evidence="4 5">
    <name type="scientific">Urechidicola vernalis</name>
    <dbReference type="NCBI Taxonomy" id="3075600"/>
    <lineage>
        <taxon>Bacteria</taxon>
        <taxon>Pseudomonadati</taxon>
        <taxon>Bacteroidota</taxon>
        <taxon>Flavobacteriia</taxon>
        <taxon>Flavobacteriales</taxon>
        <taxon>Flavobacteriaceae</taxon>
        <taxon>Urechidicola</taxon>
    </lineage>
</organism>
<dbReference type="InterPro" id="IPR011006">
    <property type="entry name" value="CheY-like_superfamily"/>
</dbReference>
<dbReference type="PROSITE" id="PS50930">
    <property type="entry name" value="HTH_LYTTR"/>
    <property type="match status" value="1"/>
</dbReference>
<accession>A0ABU2Y4W2</accession>
<evidence type="ECO:0000256" key="1">
    <source>
        <dbReference type="PROSITE-ProRule" id="PRU00169"/>
    </source>
</evidence>
<dbReference type="InterPro" id="IPR051271">
    <property type="entry name" value="2C-system_Tx_regulators"/>
</dbReference>
<dbReference type="PROSITE" id="PS50110">
    <property type="entry name" value="RESPONSE_REGULATORY"/>
    <property type="match status" value="1"/>
</dbReference>
<dbReference type="RefSeq" id="WP_311593226.1">
    <property type="nucleotide sequence ID" value="NZ_JAVRHV010000003.1"/>
</dbReference>
<dbReference type="Gene3D" id="3.40.50.2300">
    <property type="match status" value="1"/>
</dbReference>
<feature type="modified residue" description="4-aspartylphosphate" evidence="1">
    <location>
        <position position="55"/>
    </location>
</feature>
<evidence type="ECO:0000313" key="4">
    <source>
        <dbReference type="EMBL" id="MDT0553236.1"/>
    </source>
</evidence>
<gene>
    <name evidence="4" type="ORF">RM519_08270</name>
</gene>
<evidence type="ECO:0000259" key="2">
    <source>
        <dbReference type="PROSITE" id="PS50110"/>
    </source>
</evidence>
<dbReference type="SUPFAM" id="SSF52172">
    <property type="entry name" value="CheY-like"/>
    <property type="match status" value="1"/>
</dbReference>
<dbReference type="Pfam" id="PF04397">
    <property type="entry name" value="LytTR"/>
    <property type="match status" value="1"/>
</dbReference>
<dbReference type="InterPro" id="IPR007492">
    <property type="entry name" value="LytTR_DNA-bd_dom"/>
</dbReference>
<protein>
    <submittedName>
        <fullName evidence="4">Response regulator transcription factor</fullName>
    </submittedName>
</protein>
<dbReference type="Proteomes" id="UP001252186">
    <property type="component" value="Unassembled WGS sequence"/>
</dbReference>
<sequence>MSIKCIIIDDEPLAVNVIKNYLNQIDNFELLETFNNAIDGLSFMNDNAVDLIFLDINMPILDGLSFIKSLEKRPIIIITSAYKEFAAETYDLDVLDYLVKPISFPRFVKSVNKVNKILSVSKTVQNETLDKPFIFIKLEKKRMKKLYLDELLVVECLKDYLKLITTTENYIIHQTLGSFTDGLPVDKFLRIHRSFTISLDKIDMIEGNSVEVGGMRYVIGRTYAKNVKPIILNTATL</sequence>